<reference evidence="1 2" key="1">
    <citation type="submission" date="2014-04" db="EMBL/GenBank/DDBJ databases">
        <authorList>
            <person name="Sears C."/>
            <person name="Carroll K."/>
            <person name="Sack B.R."/>
            <person name="Qadri F."/>
            <person name="Myers L.L."/>
            <person name="Chung G.-T."/>
            <person name="Escheverria P."/>
            <person name="Fraser C.M."/>
            <person name="Sadzewicz L."/>
            <person name="Shefchek K.A."/>
            <person name="Tallon L."/>
            <person name="Das S.P."/>
            <person name="Daugherty S."/>
            <person name="Mongodin E.F."/>
        </authorList>
    </citation>
    <scope>NUCLEOTIDE SEQUENCE [LARGE SCALE GENOMIC DNA]</scope>
    <source>
        <strain evidence="1 2">3776 D15 i</strain>
    </source>
</reference>
<sequence>MSLIPACFLLGTENVDLPVLEDVKAWSISGDRIVIASDEMVYVIGL</sequence>
<dbReference type="Proteomes" id="UP000027850">
    <property type="component" value="Unassembled WGS sequence"/>
</dbReference>
<evidence type="ECO:0000313" key="1">
    <source>
        <dbReference type="EMBL" id="KDS40773.1"/>
    </source>
</evidence>
<evidence type="ECO:0000313" key="2">
    <source>
        <dbReference type="Proteomes" id="UP000027850"/>
    </source>
</evidence>
<organism evidence="1 2">
    <name type="scientific">Parabacteroides distasonis str. 3776 D15 i</name>
    <dbReference type="NCBI Taxonomy" id="1339342"/>
    <lineage>
        <taxon>Bacteria</taxon>
        <taxon>Pseudomonadati</taxon>
        <taxon>Bacteroidota</taxon>
        <taxon>Bacteroidia</taxon>
        <taxon>Bacteroidales</taxon>
        <taxon>Tannerellaceae</taxon>
        <taxon>Parabacteroides</taxon>
    </lineage>
</organism>
<name>A0AB34LJQ3_PARDI</name>
<gene>
    <name evidence="1" type="ORF">M091_3692</name>
</gene>
<proteinExistence type="predicted"/>
<accession>A0AB34LJQ3</accession>
<dbReference type="AlphaFoldDB" id="A0AB34LJQ3"/>
<comment type="caution">
    <text evidence="1">The sequence shown here is derived from an EMBL/GenBank/DDBJ whole genome shotgun (WGS) entry which is preliminary data.</text>
</comment>
<dbReference type="EMBL" id="JNHK01000025">
    <property type="protein sequence ID" value="KDS40773.1"/>
    <property type="molecule type" value="Genomic_DNA"/>
</dbReference>
<protein>
    <submittedName>
        <fullName evidence="1">Uncharacterized protein</fullName>
    </submittedName>
</protein>